<dbReference type="Pfam" id="PF01757">
    <property type="entry name" value="Acyl_transf_3"/>
    <property type="match status" value="1"/>
</dbReference>
<feature type="transmembrane region" description="Helical" evidence="1">
    <location>
        <begin position="281"/>
        <end position="302"/>
    </location>
</feature>
<keyword evidence="4" id="KW-1185">Reference proteome</keyword>
<sequence>MTDTERRPTVDRRPELDAIRTLVVVGLVFFHAALVFDENDDFYVKNADTTGVTTVIAGFAVVWAMPALFLIAGFGSWHSMARRGPGGFARERLRRLGVPLLFAILTFLPVPVWLRLKAADPSYHESYLAFLPKFYTVHLDLKDFPFVLRGDYFETGHLWFVVLLLTFSLLLALAVRKGFPRETLARATAARRGVVLLPALATSAICAGIGMEEAFAGWSRWAYLLFFLCGFLLASDERFRLAMRRDGLLAAIVGGAVFLVTGPVLLTAGDDPFTAMTTHAIVARALFGLAGWCVVVAILGLLDRPNTDRGSGTPRSGIYRYLAGAALPIYVLHQPIVVAVAYGVVRWNAPILVKYLAIVVPSLALTLAAYEFLVRRTRVTRFLFGMRGSPHGNE</sequence>
<feature type="transmembrane region" description="Helical" evidence="1">
    <location>
        <begin position="194"/>
        <end position="211"/>
    </location>
</feature>
<keyword evidence="1" id="KW-1133">Transmembrane helix</keyword>
<organism evidence="3 4">
    <name type="scientific">Asanoa iriomotensis</name>
    <dbReference type="NCBI Taxonomy" id="234613"/>
    <lineage>
        <taxon>Bacteria</taxon>
        <taxon>Bacillati</taxon>
        <taxon>Actinomycetota</taxon>
        <taxon>Actinomycetes</taxon>
        <taxon>Micromonosporales</taxon>
        <taxon>Micromonosporaceae</taxon>
        <taxon>Asanoa</taxon>
    </lineage>
</organism>
<comment type="caution">
    <text evidence="3">The sequence shown here is derived from an EMBL/GenBank/DDBJ whole genome shotgun (WGS) entry which is preliminary data.</text>
</comment>
<dbReference type="Proteomes" id="UP000624325">
    <property type="component" value="Unassembled WGS sequence"/>
</dbReference>
<feature type="domain" description="Acyltransferase 3" evidence="2">
    <location>
        <begin position="15"/>
        <end position="370"/>
    </location>
</feature>
<feature type="transmembrane region" description="Helical" evidence="1">
    <location>
        <begin position="217"/>
        <end position="235"/>
    </location>
</feature>
<feature type="transmembrane region" description="Helical" evidence="1">
    <location>
        <begin position="322"/>
        <end position="345"/>
    </location>
</feature>
<feature type="transmembrane region" description="Helical" evidence="1">
    <location>
        <begin position="156"/>
        <end position="174"/>
    </location>
</feature>
<protein>
    <recommendedName>
        <fullName evidence="2">Acyltransferase 3 domain-containing protein</fullName>
    </recommendedName>
</protein>
<evidence type="ECO:0000313" key="3">
    <source>
        <dbReference type="EMBL" id="GIF58602.1"/>
    </source>
</evidence>
<dbReference type="PANTHER" id="PTHR36927">
    <property type="entry name" value="BLR4337 PROTEIN"/>
    <property type="match status" value="1"/>
</dbReference>
<evidence type="ECO:0000259" key="2">
    <source>
        <dbReference type="Pfam" id="PF01757"/>
    </source>
</evidence>
<proteinExistence type="predicted"/>
<accession>A0ABQ4C756</accession>
<evidence type="ECO:0000313" key="4">
    <source>
        <dbReference type="Proteomes" id="UP000624325"/>
    </source>
</evidence>
<feature type="transmembrane region" description="Helical" evidence="1">
    <location>
        <begin position="247"/>
        <end position="269"/>
    </location>
</feature>
<feature type="transmembrane region" description="Helical" evidence="1">
    <location>
        <begin position="351"/>
        <end position="373"/>
    </location>
</feature>
<dbReference type="RefSeq" id="WP_203705259.1">
    <property type="nucleotide sequence ID" value="NZ_BAAALU010000045.1"/>
</dbReference>
<dbReference type="InterPro" id="IPR002656">
    <property type="entry name" value="Acyl_transf_3_dom"/>
</dbReference>
<feature type="transmembrane region" description="Helical" evidence="1">
    <location>
        <begin position="18"/>
        <end position="36"/>
    </location>
</feature>
<gene>
    <name evidence="3" type="ORF">Air01nite_46970</name>
</gene>
<dbReference type="PANTHER" id="PTHR36927:SF3">
    <property type="entry name" value="GLUCANS BIOSYNTHESIS PROTEIN C"/>
    <property type="match status" value="1"/>
</dbReference>
<dbReference type="EMBL" id="BONC01000035">
    <property type="protein sequence ID" value="GIF58602.1"/>
    <property type="molecule type" value="Genomic_DNA"/>
</dbReference>
<evidence type="ECO:0000256" key="1">
    <source>
        <dbReference type="SAM" id="Phobius"/>
    </source>
</evidence>
<keyword evidence="1" id="KW-0472">Membrane</keyword>
<feature type="transmembrane region" description="Helical" evidence="1">
    <location>
        <begin position="56"/>
        <end position="75"/>
    </location>
</feature>
<dbReference type="InterPro" id="IPR050623">
    <property type="entry name" value="Glucan_succinyl_AcylTrfase"/>
</dbReference>
<feature type="transmembrane region" description="Helical" evidence="1">
    <location>
        <begin position="96"/>
        <end position="114"/>
    </location>
</feature>
<keyword evidence="1" id="KW-0812">Transmembrane</keyword>
<name>A0ABQ4C756_9ACTN</name>
<reference evidence="3 4" key="1">
    <citation type="submission" date="2021-01" db="EMBL/GenBank/DDBJ databases">
        <title>Whole genome shotgun sequence of Asanoa iriomotensis NBRC 100142.</title>
        <authorList>
            <person name="Komaki H."/>
            <person name="Tamura T."/>
        </authorList>
    </citation>
    <scope>NUCLEOTIDE SEQUENCE [LARGE SCALE GENOMIC DNA]</scope>
    <source>
        <strain evidence="3 4">NBRC 100142</strain>
    </source>
</reference>